<accession>A0ABU7H072</accession>
<keyword evidence="4" id="KW-1185">Reference proteome</keyword>
<dbReference type="CDD" id="cd03786">
    <property type="entry name" value="GTB_UDP-GlcNAc_2-Epimerase"/>
    <property type="match status" value="1"/>
</dbReference>
<gene>
    <name evidence="3" type="primary">wecB</name>
    <name evidence="3" type="ORF">VRU49_04645</name>
</gene>
<dbReference type="RefSeq" id="WP_330145620.1">
    <property type="nucleotide sequence ID" value="NZ_JAZDQU010000001.1"/>
</dbReference>
<keyword evidence="1 3" id="KW-0413">Isomerase</keyword>
<protein>
    <submittedName>
        <fullName evidence="3">UDP-N-acetylglucosamine 2-epimerase (Non-hydrolyzing)</fullName>
        <ecNumber evidence="3">5.1.3.14</ecNumber>
    </submittedName>
</protein>
<organism evidence="3 4">
    <name type="scientific">Pedobacter flavus</name>
    <dbReference type="NCBI Taxonomy" id="3113906"/>
    <lineage>
        <taxon>Bacteria</taxon>
        <taxon>Pseudomonadati</taxon>
        <taxon>Bacteroidota</taxon>
        <taxon>Sphingobacteriia</taxon>
        <taxon>Sphingobacteriales</taxon>
        <taxon>Sphingobacteriaceae</taxon>
        <taxon>Pedobacter</taxon>
    </lineage>
</organism>
<name>A0ABU7H072_9SPHI</name>
<dbReference type="Gene3D" id="3.40.50.2000">
    <property type="entry name" value="Glycogen Phosphorylase B"/>
    <property type="match status" value="2"/>
</dbReference>
<evidence type="ECO:0000313" key="4">
    <source>
        <dbReference type="Proteomes" id="UP001337681"/>
    </source>
</evidence>
<reference evidence="3 4" key="1">
    <citation type="submission" date="2024-01" db="EMBL/GenBank/DDBJ databases">
        <title>Pedobacter sp. nov., isolated from oil-contaminated soil.</title>
        <authorList>
            <person name="Le N.T.T."/>
        </authorList>
    </citation>
    <scope>NUCLEOTIDE SEQUENCE [LARGE SCALE GENOMIC DNA]</scope>
    <source>
        <strain evidence="3 4">VNH31</strain>
    </source>
</reference>
<proteinExistence type="inferred from homology"/>
<comment type="caution">
    <text evidence="3">The sequence shown here is derived from an EMBL/GenBank/DDBJ whole genome shotgun (WGS) entry which is preliminary data.</text>
</comment>
<dbReference type="EC" id="5.1.3.14" evidence="3"/>
<dbReference type="PANTHER" id="PTHR43174:SF1">
    <property type="entry name" value="UDP-N-ACETYLGLUCOSAMINE 2-EPIMERASE"/>
    <property type="match status" value="1"/>
</dbReference>
<feature type="domain" description="UDP-N-acetylglucosamine 2-epimerase" evidence="2">
    <location>
        <begin position="23"/>
        <end position="344"/>
    </location>
</feature>
<dbReference type="GO" id="GO:0008761">
    <property type="term" value="F:UDP-N-acetylglucosamine 2-epimerase activity"/>
    <property type="evidence" value="ECO:0007669"/>
    <property type="project" value="UniProtKB-EC"/>
</dbReference>
<dbReference type="InterPro" id="IPR003331">
    <property type="entry name" value="UDP_GlcNAc_Epimerase_2_dom"/>
</dbReference>
<evidence type="ECO:0000256" key="1">
    <source>
        <dbReference type="RuleBase" id="RU003513"/>
    </source>
</evidence>
<dbReference type="EMBL" id="JAZDQU010000001">
    <property type="protein sequence ID" value="MEE1884707.1"/>
    <property type="molecule type" value="Genomic_DNA"/>
</dbReference>
<comment type="similarity">
    <text evidence="1">Belongs to the UDP-N-acetylglucosamine 2-epimerase family.</text>
</comment>
<dbReference type="NCBIfam" id="TIGR00236">
    <property type="entry name" value="wecB"/>
    <property type="match status" value="1"/>
</dbReference>
<dbReference type="PANTHER" id="PTHR43174">
    <property type="entry name" value="UDP-N-ACETYLGLUCOSAMINE 2-EPIMERASE"/>
    <property type="match status" value="1"/>
</dbReference>
<evidence type="ECO:0000313" key="3">
    <source>
        <dbReference type="EMBL" id="MEE1884707.1"/>
    </source>
</evidence>
<dbReference type="SUPFAM" id="SSF53756">
    <property type="entry name" value="UDP-Glycosyltransferase/glycogen phosphorylase"/>
    <property type="match status" value="1"/>
</dbReference>
<sequence>MKKIISIIGARPQFIKHAPMQLELQKHFKALTLHTGQHFDSNMSAVFFDELNIPKPDFLLESAAGKPHGAQTGLMMIDIEQICLQEKPDALLLYGDTNSTLAGALVAAKMNIPQIHIEAGLRSYNREMPEEINRIISDEFAYLLFCPTDQAIHNLEKEGIKHDRIFKSGDVMCDILRLMESKIEPYNGAPYYFVTIHRPYNTDDLDRMRVILKTLNELDKKVIFSIHPRTLNILKANAFDLKSYSNIEFVPPSGYLDSISYQKNASCVITDSGGIQKEAYMLKKKCITIRKETEWVETLENGWNTLVFDDVTRIPEVLQRDLGQHNPNLYGNGHAAKEIVEIIKKYI</sequence>
<dbReference type="InterPro" id="IPR029767">
    <property type="entry name" value="WecB-like"/>
</dbReference>
<dbReference type="Proteomes" id="UP001337681">
    <property type="component" value="Unassembled WGS sequence"/>
</dbReference>
<dbReference type="Pfam" id="PF02350">
    <property type="entry name" value="Epimerase_2"/>
    <property type="match status" value="1"/>
</dbReference>
<evidence type="ECO:0000259" key="2">
    <source>
        <dbReference type="Pfam" id="PF02350"/>
    </source>
</evidence>